<sequence>MAIYALIGGKVNREKVNNRIERVLLEKIGKESPTVLYCPYAVKDIEKSILKFHKMMEGLSCNILDLTFENKDSFEELLEKSDMLYIGGGMSDDLIAYFKENKLDEILRHHTVDNKIIVGSSAGAMLLAKISMGDKYMYQDNFHNYNYKMVEGLGILNISMCPHYQNEDLIFYNDEIKKYGLLSFGIEEDCAVVIEEDTYYILKDDKRMSVYAFSPYDSYKMKPLYEGELYENSSIRP</sequence>
<protein>
    <submittedName>
        <fullName evidence="5">Peptidase E</fullName>
    </submittedName>
</protein>
<proteinExistence type="inferred from homology"/>
<comment type="caution">
    <text evidence="5">The sequence shown here is derived from an EMBL/GenBank/DDBJ whole genome shotgun (WGS) entry which is preliminary data.</text>
</comment>
<dbReference type="Proteomes" id="UP000266506">
    <property type="component" value="Unassembled WGS sequence"/>
</dbReference>
<dbReference type="Pfam" id="PF03575">
    <property type="entry name" value="Peptidase_S51"/>
    <property type="match status" value="1"/>
</dbReference>
<dbReference type="GO" id="GO:0006508">
    <property type="term" value="P:proteolysis"/>
    <property type="evidence" value="ECO:0007669"/>
    <property type="project" value="UniProtKB-KW"/>
</dbReference>
<evidence type="ECO:0000313" key="6">
    <source>
        <dbReference type="Proteomes" id="UP000266506"/>
    </source>
</evidence>
<dbReference type="InParanoid" id="A0A397RTU5"/>
<dbReference type="InterPro" id="IPR029062">
    <property type="entry name" value="Class_I_gatase-like"/>
</dbReference>
<dbReference type="RefSeq" id="WP_119016057.1">
    <property type="nucleotide sequence ID" value="NZ_QXEV01000007.1"/>
</dbReference>
<evidence type="ECO:0000256" key="4">
    <source>
        <dbReference type="ARBA" id="ARBA00022825"/>
    </source>
</evidence>
<dbReference type="SUPFAM" id="SSF52317">
    <property type="entry name" value="Class I glutamine amidotransferase-like"/>
    <property type="match status" value="1"/>
</dbReference>
<keyword evidence="6" id="KW-1185">Reference proteome</keyword>
<dbReference type="FunCoup" id="A0A397RTU5">
    <property type="interactions" value="3"/>
</dbReference>
<comment type="similarity">
    <text evidence="1">Belongs to the peptidase S51 family.</text>
</comment>
<dbReference type="EMBL" id="QXEV01000007">
    <property type="protein sequence ID" value="RIA77750.1"/>
    <property type="molecule type" value="Genomic_DNA"/>
</dbReference>
<dbReference type="PANTHER" id="PTHR20842">
    <property type="entry name" value="PROTEASE S51 ALPHA-ASPARTYL DIPEPTIDASE"/>
    <property type="match status" value="1"/>
</dbReference>
<keyword evidence="2" id="KW-0645">Protease</keyword>
<dbReference type="OrthoDB" id="384634at2"/>
<gene>
    <name evidence="5" type="ORF">EI71_00903</name>
</gene>
<accession>A0A397RTU5</accession>
<reference evidence="5 6" key="1">
    <citation type="submission" date="2018-08" db="EMBL/GenBank/DDBJ databases">
        <title>Genomic Encyclopedia of Archaeal and Bacterial Type Strains, Phase II (KMG-II): from individual species to whole genera.</title>
        <authorList>
            <person name="Goeker M."/>
        </authorList>
    </citation>
    <scope>NUCLEOTIDE SEQUENCE [LARGE SCALE GENOMIC DNA]</scope>
    <source>
        <strain evidence="5 6">ATCC 27112</strain>
    </source>
</reference>
<name>A0A397RTU5_9MOLU</name>
<organism evidence="5 6">
    <name type="scientific">Anaeroplasma bactoclasticum</name>
    <dbReference type="NCBI Taxonomy" id="2088"/>
    <lineage>
        <taxon>Bacteria</taxon>
        <taxon>Bacillati</taxon>
        <taxon>Mycoplasmatota</taxon>
        <taxon>Mollicutes</taxon>
        <taxon>Anaeroplasmatales</taxon>
        <taxon>Anaeroplasmataceae</taxon>
        <taxon>Anaeroplasma</taxon>
    </lineage>
</organism>
<dbReference type="GO" id="GO:0008236">
    <property type="term" value="F:serine-type peptidase activity"/>
    <property type="evidence" value="ECO:0007669"/>
    <property type="project" value="UniProtKB-KW"/>
</dbReference>
<evidence type="ECO:0000313" key="5">
    <source>
        <dbReference type="EMBL" id="RIA77750.1"/>
    </source>
</evidence>
<evidence type="ECO:0000256" key="2">
    <source>
        <dbReference type="ARBA" id="ARBA00022670"/>
    </source>
</evidence>
<evidence type="ECO:0000256" key="1">
    <source>
        <dbReference type="ARBA" id="ARBA00006534"/>
    </source>
</evidence>
<keyword evidence="4" id="KW-0720">Serine protease</keyword>
<dbReference type="AlphaFoldDB" id="A0A397RTU5"/>
<dbReference type="InterPro" id="IPR005320">
    <property type="entry name" value="Peptidase_S51"/>
</dbReference>
<keyword evidence="3" id="KW-0378">Hydrolase</keyword>
<dbReference type="Gene3D" id="3.40.50.880">
    <property type="match status" value="1"/>
</dbReference>
<dbReference type="PANTHER" id="PTHR20842:SF0">
    <property type="entry name" value="ALPHA-ASPARTYL DIPEPTIDASE"/>
    <property type="match status" value="1"/>
</dbReference>
<evidence type="ECO:0000256" key="3">
    <source>
        <dbReference type="ARBA" id="ARBA00022801"/>
    </source>
</evidence>